<protein>
    <submittedName>
        <fullName evidence="1">Uncharacterized protein</fullName>
    </submittedName>
</protein>
<evidence type="ECO:0000313" key="1">
    <source>
        <dbReference type="EMBL" id="MFF4779335.1"/>
    </source>
</evidence>
<dbReference type="Proteomes" id="UP001602119">
    <property type="component" value="Unassembled WGS sequence"/>
</dbReference>
<keyword evidence="2" id="KW-1185">Reference proteome</keyword>
<comment type="caution">
    <text evidence="1">The sequence shown here is derived from an EMBL/GenBank/DDBJ whole genome shotgun (WGS) entry which is preliminary data.</text>
</comment>
<dbReference type="RefSeq" id="WP_157546184.1">
    <property type="nucleotide sequence ID" value="NZ_BBYK01000073.1"/>
</dbReference>
<dbReference type="EMBL" id="JBIAXI010000047">
    <property type="protein sequence ID" value="MFF4779335.1"/>
    <property type="molecule type" value="Genomic_DNA"/>
</dbReference>
<name>A0ABW6VJD4_MICFU</name>
<reference evidence="1 2" key="1">
    <citation type="submission" date="2024-10" db="EMBL/GenBank/DDBJ databases">
        <title>The Natural Products Discovery Center: Release of the First 8490 Sequenced Strains for Exploring Actinobacteria Biosynthetic Diversity.</title>
        <authorList>
            <person name="Kalkreuter E."/>
            <person name="Kautsar S.A."/>
            <person name="Yang D."/>
            <person name="Bader C.D."/>
            <person name="Teijaro C.N."/>
            <person name="Fluegel L."/>
            <person name="Davis C.M."/>
            <person name="Simpson J.R."/>
            <person name="Lauterbach L."/>
            <person name="Steele A.D."/>
            <person name="Gui C."/>
            <person name="Meng S."/>
            <person name="Li G."/>
            <person name="Viehrig K."/>
            <person name="Ye F."/>
            <person name="Su P."/>
            <person name="Kiefer A.F."/>
            <person name="Nichols A."/>
            <person name="Cepeda A.J."/>
            <person name="Yan W."/>
            <person name="Fan B."/>
            <person name="Jiang Y."/>
            <person name="Adhikari A."/>
            <person name="Zheng C.-J."/>
            <person name="Schuster L."/>
            <person name="Cowan T.M."/>
            <person name="Smanski M.J."/>
            <person name="Chevrette M.G."/>
            <person name="De Carvalho L.P.S."/>
            <person name="Shen B."/>
        </authorList>
    </citation>
    <scope>NUCLEOTIDE SEQUENCE [LARGE SCALE GENOMIC DNA]</scope>
    <source>
        <strain evidence="1 2">NPDC001281</strain>
    </source>
</reference>
<proteinExistence type="predicted"/>
<organism evidence="1 2">
    <name type="scientific">Microtetraspora fusca</name>
    <dbReference type="NCBI Taxonomy" id="1997"/>
    <lineage>
        <taxon>Bacteria</taxon>
        <taxon>Bacillati</taxon>
        <taxon>Actinomycetota</taxon>
        <taxon>Actinomycetes</taxon>
        <taxon>Streptosporangiales</taxon>
        <taxon>Streptosporangiaceae</taxon>
        <taxon>Microtetraspora</taxon>
    </lineage>
</organism>
<accession>A0ABW6VJD4</accession>
<evidence type="ECO:0000313" key="2">
    <source>
        <dbReference type="Proteomes" id="UP001602119"/>
    </source>
</evidence>
<gene>
    <name evidence="1" type="ORF">ACFY05_41615</name>
</gene>
<sequence>MAGSSTPRPVCIPVGYAPRIDPSEFLAVAALARDERLLPTALPGRAVRA</sequence>